<dbReference type="PIRSF" id="PIRSF006821">
    <property type="entry name" value="UCP006821"/>
    <property type="match status" value="1"/>
</dbReference>
<evidence type="ECO:0000313" key="1">
    <source>
        <dbReference type="EMBL" id="VAW91320.1"/>
    </source>
</evidence>
<dbReference type="InterPro" id="IPR018685">
    <property type="entry name" value="DUF2173"/>
</dbReference>
<evidence type="ECO:0008006" key="2">
    <source>
        <dbReference type="Google" id="ProtNLM"/>
    </source>
</evidence>
<name>A0A3B0ZQ27_9ZZZZ</name>
<organism evidence="1">
    <name type="scientific">hydrothermal vent metagenome</name>
    <dbReference type="NCBI Taxonomy" id="652676"/>
    <lineage>
        <taxon>unclassified sequences</taxon>
        <taxon>metagenomes</taxon>
        <taxon>ecological metagenomes</taxon>
    </lineage>
</organism>
<gene>
    <name evidence="1" type="ORF">MNBD_GAMMA21-323</name>
</gene>
<dbReference type="AlphaFoldDB" id="A0A3B0ZQ27"/>
<protein>
    <recommendedName>
        <fullName evidence="2">Roadblock/LAMTOR2 domain-containing protein</fullName>
    </recommendedName>
</protein>
<accession>A0A3B0ZQ27</accession>
<reference evidence="1" key="1">
    <citation type="submission" date="2018-06" db="EMBL/GenBank/DDBJ databases">
        <authorList>
            <person name="Zhirakovskaya E."/>
        </authorList>
    </citation>
    <scope>NUCLEOTIDE SEQUENCE</scope>
</reference>
<dbReference type="Pfam" id="PF09941">
    <property type="entry name" value="DUF2173"/>
    <property type="match status" value="1"/>
</dbReference>
<proteinExistence type="predicted"/>
<sequence length="118" mass="13099">MSLIEELANHAGVMAAGEYTFRGDRFSYQGQLTEELARMASIMCRTTSMALHMQVDMLKQMGSDCGCAPAQGWMVKGQNLTVCVRGNIFCFVENQSNQLNNVMKLLSERIEPQSGELV</sequence>
<dbReference type="EMBL" id="UOFR01000010">
    <property type="protein sequence ID" value="VAW91320.1"/>
    <property type="molecule type" value="Genomic_DNA"/>
</dbReference>